<comment type="caution">
    <text evidence="2">The sequence shown here is derived from an EMBL/GenBank/DDBJ whole genome shotgun (WGS) entry which is preliminary data.</text>
</comment>
<gene>
    <name evidence="2" type="ORF">SNAT2548_LOCUS33298</name>
</gene>
<feature type="compositionally biased region" description="Polar residues" evidence="1">
    <location>
        <begin position="203"/>
        <end position="217"/>
    </location>
</feature>
<reference evidence="2" key="1">
    <citation type="submission" date="2021-02" db="EMBL/GenBank/DDBJ databases">
        <authorList>
            <person name="Dougan E. K."/>
            <person name="Rhodes N."/>
            <person name="Thang M."/>
            <person name="Chan C."/>
        </authorList>
    </citation>
    <scope>NUCLEOTIDE SEQUENCE</scope>
</reference>
<organism evidence="2 3">
    <name type="scientific">Symbiodinium natans</name>
    <dbReference type="NCBI Taxonomy" id="878477"/>
    <lineage>
        <taxon>Eukaryota</taxon>
        <taxon>Sar</taxon>
        <taxon>Alveolata</taxon>
        <taxon>Dinophyceae</taxon>
        <taxon>Suessiales</taxon>
        <taxon>Symbiodiniaceae</taxon>
        <taxon>Symbiodinium</taxon>
    </lineage>
</organism>
<dbReference type="InterPro" id="IPR029044">
    <property type="entry name" value="Nucleotide-diphossugar_trans"/>
</dbReference>
<proteinExistence type="predicted"/>
<feature type="compositionally biased region" description="Low complexity" evidence="1">
    <location>
        <begin position="171"/>
        <end position="182"/>
    </location>
</feature>
<evidence type="ECO:0000313" key="2">
    <source>
        <dbReference type="EMBL" id="CAE7583726.1"/>
    </source>
</evidence>
<dbReference type="Proteomes" id="UP000604046">
    <property type="component" value="Unassembled WGS sequence"/>
</dbReference>
<protein>
    <submittedName>
        <fullName evidence="2">Uncharacterized protein</fullName>
    </submittedName>
</protein>
<keyword evidence="3" id="KW-1185">Reference proteome</keyword>
<evidence type="ECO:0000256" key="1">
    <source>
        <dbReference type="SAM" id="MobiDB-lite"/>
    </source>
</evidence>
<dbReference type="SUPFAM" id="SSF53448">
    <property type="entry name" value="Nucleotide-diphospho-sugar transferases"/>
    <property type="match status" value="1"/>
</dbReference>
<name>A0A812UKS1_9DINO</name>
<evidence type="ECO:0000313" key="3">
    <source>
        <dbReference type="Proteomes" id="UP000604046"/>
    </source>
</evidence>
<accession>A0A812UKS1</accession>
<dbReference type="EMBL" id="CAJNDS010002748">
    <property type="protein sequence ID" value="CAE7583726.1"/>
    <property type="molecule type" value="Genomic_DNA"/>
</dbReference>
<feature type="region of interest" description="Disordered" evidence="1">
    <location>
        <begin position="131"/>
        <end position="220"/>
    </location>
</feature>
<sequence>MAGSIRADNMRADLGAQTLCPQLVSVLHDQNDTFRLAPAVQLRWPGNLKMYSEQKWEEYQALAAEHDVKLTLKGRADPRRPQRHNQLTVKGQEWKAVLSVLLVELEASGLNWAEHGLESLPGLLPQLSEQVANAAGSGDAQPERACQLDEGEAATADRDPGAAAEQTRAWSSASSSMPSQCSEPTAAGRTDVAEADSVDHDQASSSVPTQRPESTQGPEDIWTLPRLVDLVEAAFHVQHAAGLPEDIVEQFSRAANGLRERFGGMPRRSTPGRQQATTVRALYLCTACVWRHAQLLPAMFFNAILLCHWRMQSQANLSLCWSLVLAADGQTGPTLEALVILRPLFEAAKIEVLLAFADLSPTAGFFHMSWAKNSSHRLAADHAVALGRPAEATVLCNLDADNLVGEQFLDCTLEAFHASGLLALHARGIEAATTGRVLVRLSVWPALNGYDQEADTWGSGYQDVDLLHRVKTLGRVELLRRADGHRTTGYALPNDPKNQKKDRSSAKIVHVQNVPTGKALTWGQSLVV</sequence>
<dbReference type="AlphaFoldDB" id="A0A812UKS1"/>